<name>A0A2T3A7A3_9PEZI</name>
<keyword evidence="2" id="KW-0472">Membrane</keyword>
<dbReference type="AlphaFoldDB" id="A0A2T3A7A3"/>
<evidence type="ECO:0000256" key="2">
    <source>
        <dbReference type="SAM" id="Phobius"/>
    </source>
</evidence>
<dbReference type="InParanoid" id="A0A2T3A7A3"/>
<sequence>MLPRPLAKRVLARQDRVHIRQQDENLASFLFDDDGSRLVIMVVMMFLPRYFCRCRCCCRHRAPRSHIRLPSQAQVTTSFPRPLPQLKSGFCPRIPTTSPHLTAPQRGDFAKTRSDGVGCGKKKKKKKDNSKDAQWHKRTRQLGDLLVVFLVVVLGRTSRGHLMAWTGWGCPVYDAVIFPANENNTLDGNSLDLAASVGATIVLLVEKLGSRVVVLVVVAVMVVMVVVVGMVVIVATIRNIKETSNNTQTNNTQTNNTLSLLLDHLACDTGIRHRISRSK</sequence>
<organism evidence="3 4">
    <name type="scientific">Coniella lustricola</name>
    <dbReference type="NCBI Taxonomy" id="2025994"/>
    <lineage>
        <taxon>Eukaryota</taxon>
        <taxon>Fungi</taxon>
        <taxon>Dikarya</taxon>
        <taxon>Ascomycota</taxon>
        <taxon>Pezizomycotina</taxon>
        <taxon>Sordariomycetes</taxon>
        <taxon>Sordariomycetidae</taxon>
        <taxon>Diaporthales</taxon>
        <taxon>Schizoparmaceae</taxon>
        <taxon>Coniella</taxon>
    </lineage>
</organism>
<gene>
    <name evidence="3" type="ORF">BD289DRAFT_434589</name>
</gene>
<accession>A0A2T3A7A3</accession>
<keyword evidence="4" id="KW-1185">Reference proteome</keyword>
<keyword evidence="2" id="KW-0812">Transmembrane</keyword>
<feature type="transmembrane region" description="Helical" evidence="2">
    <location>
        <begin position="212"/>
        <end position="237"/>
    </location>
</feature>
<dbReference type="Proteomes" id="UP000241462">
    <property type="component" value="Unassembled WGS sequence"/>
</dbReference>
<evidence type="ECO:0000256" key="1">
    <source>
        <dbReference type="SAM" id="MobiDB-lite"/>
    </source>
</evidence>
<dbReference type="EMBL" id="KZ678447">
    <property type="protein sequence ID" value="PSR84172.1"/>
    <property type="molecule type" value="Genomic_DNA"/>
</dbReference>
<evidence type="ECO:0000313" key="3">
    <source>
        <dbReference type="EMBL" id="PSR84172.1"/>
    </source>
</evidence>
<reference evidence="3 4" key="1">
    <citation type="journal article" date="2018" name="Mycol. Prog.">
        <title>Coniella lustricola, a new species from submerged detritus.</title>
        <authorList>
            <person name="Raudabaugh D.B."/>
            <person name="Iturriaga T."/>
            <person name="Carver A."/>
            <person name="Mondo S."/>
            <person name="Pangilinan J."/>
            <person name="Lipzen A."/>
            <person name="He G."/>
            <person name="Amirebrahimi M."/>
            <person name="Grigoriev I.V."/>
            <person name="Miller A.N."/>
        </authorList>
    </citation>
    <scope>NUCLEOTIDE SEQUENCE [LARGE SCALE GENOMIC DNA]</scope>
    <source>
        <strain evidence="3 4">B22-T-1</strain>
    </source>
</reference>
<protein>
    <submittedName>
        <fullName evidence="3">Uncharacterized protein</fullName>
    </submittedName>
</protein>
<feature type="region of interest" description="Disordered" evidence="1">
    <location>
        <begin position="102"/>
        <end position="135"/>
    </location>
</feature>
<proteinExistence type="predicted"/>
<evidence type="ECO:0000313" key="4">
    <source>
        <dbReference type="Proteomes" id="UP000241462"/>
    </source>
</evidence>
<keyword evidence="2" id="KW-1133">Transmembrane helix</keyword>